<evidence type="ECO:0000256" key="4">
    <source>
        <dbReference type="ARBA" id="ARBA00022679"/>
    </source>
</evidence>
<keyword evidence="3 7" id="KW-0489">Methyltransferase</keyword>
<dbReference type="OrthoDB" id="9805629at2"/>
<dbReference type="RefSeq" id="WP_044825267.1">
    <property type="nucleotide sequence ID" value="NZ_CP009687.1"/>
</dbReference>
<protein>
    <recommendedName>
        <fullName evidence="2">site-specific DNA-methyltransferase (adenine-specific)</fullName>
        <ecNumber evidence="2">2.1.1.72</ecNumber>
    </recommendedName>
</protein>
<accession>A0A0D8I9B7</accession>
<comment type="similarity">
    <text evidence="1">Belongs to the N(4)/N(6)-methyltransferase family.</text>
</comment>
<evidence type="ECO:0000256" key="3">
    <source>
        <dbReference type="ARBA" id="ARBA00022603"/>
    </source>
</evidence>
<dbReference type="AlphaFoldDB" id="A0A0D8I9B7"/>
<dbReference type="SUPFAM" id="SSF53335">
    <property type="entry name" value="S-adenosyl-L-methionine-dependent methyltransferases"/>
    <property type="match status" value="1"/>
</dbReference>
<dbReference type="GO" id="GO:1904047">
    <property type="term" value="F:S-adenosyl-L-methionine binding"/>
    <property type="evidence" value="ECO:0007669"/>
    <property type="project" value="TreeGrafter"/>
</dbReference>
<comment type="catalytic activity">
    <reaction evidence="6">
        <text>a 2'-deoxyadenosine in DNA + S-adenosyl-L-methionine = an N(6)-methyl-2'-deoxyadenosine in DNA + S-adenosyl-L-homocysteine + H(+)</text>
        <dbReference type="Rhea" id="RHEA:15197"/>
        <dbReference type="Rhea" id="RHEA-COMP:12418"/>
        <dbReference type="Rhea" id="RHEA-COMP:12419"/>
        <dbReference type="ChEBI" id="CHEBI:15378"/>
        <dbReference type="ChEBI" id="CHEBI:57856"/>
        <dbReference type="ChEBI" id="CHEBI:59789"/>
        <dbReference type="ChEBI" id="CHEBI:90615"/>
        <dbReference type="ChEBI" id="CHEBI:90616"/>
        <dbReference type="EC" id="2.1.1.72"/>
    </reaction>
</comment>
<evidence type="ECO:0000256" key="1">
    <source>
        <dbReference type="ARBA" id="ARBA00006594"/>
    </source>
</evidence>
<proteinExistence type="inferred from homology"/>
<evidence type="ECO:0000313" key="7">
    <source>
        <dbReference type="EMBL" id="AKL96247.1"/>
    </source>
</evidence>
<dbReference type="GO" id="GO:0032259">
    <property type="term" value="P:methylation"/>
    <property type="evidence" value="ECO:0007669"/>
    <property type="project" value="UniProtKB-KW"/>
</dbReference>
<dbReference type="EC" id="2.1.1.72" evidence="2"/>
<evidence type="ECO:0000256" key="6">
    <source>
        <dbReference type="ARBA" id="ARBA00047942"/>
    </source>
</evidence>
<evidence type="ECO:0000256" key="5">
    <source>
        <dbReference type="ARBA" id="ARBA00022691"/>
    </source>
</evidence>
<dbReference type="GO" id="GO:0006298">
    <property type="term" value="P:mismatch repair"/>
    <property type="evidence" value="ECO:0007669"/>
    <property type="project" value="TreeGrafter"/>
</dbReference>
<dbReference type="InterPro" id="IPR023095">
    <property type="entry name" value="Ade_MeTrfase_dom_2"/>
</dbReference>
<dbReference type="Pfam" id="PF02086">
    <property type="entry name" value="MethyltransfD12"/>
    <property type="match status" value="1"/>
</dbReference>
<dbReference type="EMBL" id="CP009687">
    <property type="protein sequence ID" value="AKL96247.1"/>
    <property type="molecule type" value="Genomic_DNA"/>
</dbReference>
<dbReference type="InterPro" id="IPR029063">
    <property type="entry name" value="SAM-dependent_MTases_sf"/>
</dbReference>
<keyword evidence="5" id="KW-0949">S-adenosyl-L-methionine</keyword>
<evidence type="ECO:0000256" key="2">
    <source>
        <dbReference type="ARBA" id="ARBA00011900"/>
    </source>
</evidence>
<dbReference type="STRING" id="84022.CACET_c28020"/>
<dbReference type="PATRIC" id="fig|84022.5.peg.738"/>
<dbReference type="PANTHER" id="PTHR30481">
    <property type="entry name" value="DNA ADENINE METHYLASE"/>
    <property type="match status" value="1"/>
</dbReference>
<sequence>MITGIEAFKGINISGIGNFRGITINNGGHSSGGHRVSIIKKHGGKYKQVPYINEYIKEIAEENRCHTFIELTGGGGRNILNLPMFEMDGDIYEFGRKIYNEYDRGLCNLFNCVKDPIKVQQLRTLLLKLGRDEELYRYAIDNKSKEDIPELLSAAFTYMAAMLSWSGNCQKESYLRGKTDEDSKKIEKEYFRKIKKLTKNSSSLRDIEIINGDYKPLLKKYGADPKVVKYIDPPYHPITRNQAALDIYDLEWKREDHQKLVRELLECRSWILSGYDPLVWSCEDYLPLEKAGAKKINLGVFMSGTNSTKTRKFDKEEYLWIMK</sequence>
<name>A0A0D8I9B7_9CLOT</name>
<keyword evidence="4" id="KW-0808">Transferase</keyword>
<reference evidence="7 8" key="1">
    <citation type="submission" date="2014-10" db="EMBL/GenBank/DDBJ databases">
        <title>Genome sequence of Clostridium aceticum DSM 1496.</title>
        <authorList>
            <person name="Poehlein A."/>
            <person name="Schiel-Bengelsdorf B."/>
            <person name="Gottschalk G."/>
            <person name="Duerre P."/>
            <person name="Daniel R."/>
        </authorList>
    </citation>
    <scope>NUCLEOTIDE SEQUENCE [LARGE SCALE GENOMIC DNA]</scope>
    <source>
        <strain evidence="7 8">DSM 1496</strain>
    </source>
</reference>
<keyword evidence="8" id="KW-1185">Reference proteome</keyword>
<dbReference type="GO" id="GO:0043565">
    <property type="term" value="F:sequence-specific DNA binding"/>
    <property type="evidence" value="ECO:0007669"/>
    <property type="project" value="TreeGrafter"/>
</dbReference>
<dbReference type="KEGG" id="cace:CACET_c28020"/>
<dbReference type="InterPro" id="IPR012327">
    <property type="entry name" value="MeTrfase_D12"/>
</dbReference>
<dbReference type="Gene3D" id="1.10.1020.10">
    <property type="entry name" value="Adenine-specific Methyltransferase, Domain 2"/>
    <property type="match status" value="1"/>
</dbReference>
<evidence type="ECO:0000313" key="8">
    <source>
        <dbReference type="Proteomes" id="UP000035704"/>
    </source>
</evidence>
<organism evidence="7 8">
    <name type="scientific">Clostridium aceticum</name>
    <dbReference type="NCBI Taxonomy" id="84022"/>
    <lineage>
        <taxon>Bacteria</taxon>
        <taxon>Bacillati</taxon>
        <taxon>Bacillota</taxon>
        <taxon>Clostridia</taxon>
        <taxon>Eubacteriales</taxon>
        <taxon>Clostridiaceae</taxon>
        <taxon>Clostridium</taxon>
    </lineage>
</organism>
<dbReference type="GO" id="GO:0009307">
    <property type="term" value="P:DNA restriction-modification system"/>
    <property type="evidence" value="ECO:0007669"/>
    <property type="project" value="InterPro"/>
</dbReference>
<dbReference type="Gene3D" id="3.40.50.150">
    <property type="entry name" value="Vaccinia Virus protein VP39"/>
    <property type="match status" value="1"/>
</dbReference>
<dbReference type="GO" id="GO:0009007">
    <property type="term" value="F:site-specific DNA-methyltransferase (adenine-specific) activity"/>
    <property type="evidence" value="ECO:0007669"/>
    <property type="project" value="UniProtKB-EC"/>
</dbReference>
<gene>
    <name evidence="7" type="ORF">CACET_c28020</name>
</gene>
<dbReference type="Proteomes" id="UP000035704">
    <property type="component" value="Chromosome"/>
</dbReference>